<dbReference type="Gene3D" id="3.20.20.70">
    <property type="entry name" value="Aldolase class I"/>
    <property type="match status" value="1"/>
</dbReference>
<dbReference type="GO" id="GO:0044205">
    <property type="term" value="P:'de novo' UMP biosynthetic process"/>
    <property type="evidence" value="ECO:0007669"/>
    <property type="project" value="UniProtKB-UniRule"/>
</dbReference>
<dbReference type="EC" id="1.3.-.-" evidence="9"/>
<dbReference type="AlphaFoldDB" id="A0A2H0KJ65"/>
<keyword evidence="5 9" id="KW-0285">Flavoprotein</keyword>
<dbReference type="PANTHER" id="PTHR48109">
    <property type="entry name" value="DIHYDROOROTATE DEHYDROGENASE (QUINONE), MITOCHONDRIAL-RELATED"/>
    <property type="match status" value="1"/>
</dbReference>
<feature type="binding site" evidence="9">
    <location>
        <position position="190"/>
    </location>
    <ligand>
        <name>FMN</name>
        <dbReference type="ChEBI" id="CHEBI:58210"/>
    </ligand>
</feature>
<name>A0A2H0KJ65_9BACT</name>
<protein>
    <recommendedName>
        <fullName evidence="9">Dihydroorotate dehydrogenase</fullName>
        <shortName evidence="9">DHOD</shortName>
        <shortName evidence="9">DHODase</shortName>
        <shortName evidence="9">DHOdehase</shortName>
        <ecNumber evidence="9">1.3.-.-</ecNumber>
    </recommendedName>
</protein>
<comment type="cofactor">
    <cofactor evidence="9">
        <name>FMN</name>
        <dbReference type="ChEBI" id="CHEBI:58210"/>
    </cofactor>
    <text evidence="9">Binds 1 FMN per subunit.</text>
</comment>
<gene>
    <name evidence="9" type="primary">pyrD</name>
    <name evidence="11" type="ORF">COV87_04235</name>
</gene>
<evidence type="ECO:0000256" key="7">
    <source>
        <dbReference type="ARBA" id="ARBA00022975"/>
    </source>
</evidence>
<feature type="binding site" evidence="9">
    <location>
        <begin position="243"/>
        <end position="244"/>
    </location>
    <ligand>
        <name>FMN</name>
        <dbReference type="ChEBI" id="CHEBI:58210"/>
    </ligand>
</feature>
<accession>A0A2H0KJ65</accession>
<feature type="active site" description="Nucleophile" evidence="9">
    <location>
        <position position="127"/>
    </location>
</feature>
<feature type="binding site" evidence="9">
    <location>
        <position position="124"/>
    </location>
    <ligand>
        <name>substrate</name>
    </ligand>
</feature>
<comment type="catalytic activity">
    <reaction evidence="9">
        <text>(S)-dihydroorotate + A = orotate + AH2</text>
        <dbReference type="Rhea" id="RHEA:18073"/>
        <dbReference type="ChEBI" id="CHEBI:13193"/>
        <dbReference type="ChEBI" id="CHEBI:17499"/>
        <dbReference type="ChEBI" id="CHEBI:30839"/>
        <dbReference type="ChEBI" id="CHEBI:30864"/>
    </reaction>
</comment>
<dbReference type="GO" id="GO:0006207">
    <property type="term" value="P:'de novo' pyrimidine nucleobase biosynthetic process"/>
    <property type="evidence" value="ECO:0007669"/>
    <property type="project" value="InterPro"/>
</dbReference>
<comment type="caution">
    <text evidence="9">Lacks conserved residue(s) required for the propagation of feature annotation.</text>
</comment>
<evidence type="ECO:0000256" key="3">
    <source>
        <dbReference type="ARBA" id="ARBA00008008"/>
    </source>
</evidence>
<comment type="caution">
    <text evidence="11">The sequence shown here is derived from an EMBL/GenBank/DDBJ whole genome shotgun (WGS) entry which is preliminary data.</text>
</comment>
<dbReference type="InterPro" id="IPR049622">
    <property type="entry name" value="Dihydroorotate_DH_I"/>
</dbReference>
<keyword evidence="6 9" id="KW-0288">FMN</keyword>
<dbReference type="PANTHER" id="PTHR48109:SF1">
    <property type="entry name" value="DIHYDROOROTATE DEHYDROGENASE (FUMARATE)"/>
    <property type="match status" value="1"/>
</dbReference>
<dbReference type="SUPFAM" id="SSF51395">
    <property type="entry name" value="FMN-linked oxidoreductases"/>
    <property type="match status" value="1"/>
</dbReference>
<comment type="subcellular location">
    <subcellularLocation>
        <location evidence="1 9">Cytoplasm</location>
    </subcellularLocation>
</comment>
<dbReference type="EMBL" id="PCVK01000120">
    <property type="protein sequence ID" value="PIQ71291.1"/>
    <property type="molecule type" value="Genomic_DNA"/>
</dbReference>
<dbReference type="Proteomes" id="UP000229497">
    <property type="component" value="Unassembled WGS sequence"/>
</dbReference>
<evidence type="ECO:0000256" key="4">
    <source>
        <dbReference type="ARBA" id="ARBA00022490"/>
    </source>
</evidence>
<dbReference type="NCBIfam" id="NF005574">
    <property type="entry name" value="PRK07259.1"/>
    <property type="match status" value="1"/>
</dbReference>
<dbReference type="InterPro" id="IPR012135">
    <property type="entry name" value="Dihydroorotate_DH_1_2"/>
</dbReference>
<evidence type="ECO:0000313" key="11">
    <source>
        <dbReference type="EMBL" id="PIQ71291.1"/>
    </source>
</evidence>
<feature type="binding site" evidence="9">
    <location>
        <position position="20"/>
    </location>
    <ligand>
        <name>FMN</name>
        <dbReference type="ChEBI" id="CHEBI:58210"/>
    </ligand>
</feature>
<feature type="binding site" evidence="9">
    <location>
        <begin position="43"/>
        <end position="44"/>
    </location>
    <ligand>
        <name>FMN</name>
        <dbReference type="ChEBI" id="CHEBI:58210"/>
    </ligand>
</feature>
<dbReference type="InterPro" id="IPR005720">
    <property type="entry name" value="Dihydroorotate_DH_cat"/>
</dbReference>
<keyword evidence="7 9" id="KW-0665">Pyrimidine biosynthesis</keyword>
<keyword evidence="8 9" id="KW-0560">Oxidoreductase</keyword>
<evidence type="ECO:0000256" key="2">
    <source>
        <dbReference type="ARBA" id="ARBA00004725"/>
    </source>
</evidence>
<proteinExistence type="inferred from homology"/>
<dbReference type="GO" id="GO:0005737">
    <property type="term" value="C:cytoplasm"/>
    <property type="evidence" value="ECO:0007669"/>
    <property type="project" value="UniProtKB-SubCell"/>
</dbReference>
<feature type="binding site" evidence="9">
    <location>
        <position position="43"/>
    </location>
    <ligand>
        <name>substrate</name>
    </ligand>
</feature>
<comment type="pathway">
    <text evidence="2 9">Pyrimidine metabolism; UMP biosynthesis via de novo pathway.</text>
</comment>
<dbReference type="UniPathway" id="UPA00070"/>
<dbReference type="InterPro" id="IPR024920">
    <property type="entry name" value="Dihydroorotate_DH_1"/>
</dbReference>
<feature type="binding site" evidence="9">
    <location>
        <begin position="191"/>
        <end position="192"/>
    </location>
    <ligand>
        <name>substrate</name>
    </ligand>
</feature>
<dbReference type="InterPro" id="IPR050074">
    <property type="entry name" value="DHO_dehydrogenase"/>
</dbReference>
<feature type="domain" description="Dihydroorotate dehydrogenase catalytic" evidence="10">
    <location>
        <begin position="3"/>
        <end position="287"/>
    </location>
</feature>
<dbReference type="GO" id="GO:0004152">
    <property type="term" value="F:dihydroorotate dehydrogenase activity"/>
    <property type="evidence" value="ECO:0007669"/>
    <property type="project" value="UniProtKB-UniRule"/>
</dbReference>
<evidence type="ECO:0000256" key="1">
    <source>
        <dbReference type="ARBA" id="ARBA00004496"/>
    </source>
</evidence>
<evidence type="ECO:0000259" key="10">
    <source>
        <dbReference type="Pfam" id="PF01180"/>
    </source>
</evidence>
<dbReference type="Pfam" id="PF01180">
    <property type="entry name" value="DHO_dh"/>
    <property type="match status" value="1"/>
</dbReference>
<dbReference type="PIRSF" id="PIRSF000164">
    <property type="entry name" value="DHO_oxidase"/>
    <property type="match status" value="1"/>
</dbReference>
<reference evidence="11 12" key="1">
    <citation type="submission" date="2017-09" db="EMBL/GenBank/DDBJ databases">
        <title>Depth-based differentiation of microbial function through sediment-hosted aquifers and enrichment of novel symbionts in the deep terrestrial subsurface.</title>
        <authorList>
            <person name="Probst A.J."/>
            <person name="Ladd B."/>
            <person name="Jarett J.K."/>
            <person name="Geller-Mcgrath D.E."/>
            <person name="Sieber C.M."/>
            <person name="Emerson J.B."/>
            <person name="Anantharaman K."/>
            <person name="Thomas B.C."/>
            <person name="Malmstrom R."/>
            <person name="Stieglmeier M."/>
            <person name="Klingl A."/>
            <person name="Woyke T."/>
            <person name="Ryan C.M."/>
            <person name="Banfield J.F."/>
        </authorList>
    </citation>
    <scope>NUCLEOTIDE SEQUENCE [LARGE SCALE GENOMIC DNA]</scope>
    <source>
        <strain evidence="11">CG11_big_fil_rev_8_21_14_0_20_37_16</strain>
    </source>
</reference>
<feature type="binding site" evidence="9">
    <location>
        <position position="164"/>
    </location>
    <ligand>
        <name>FMN</name>
        <dbReference type="ChEBI" id="CHEBI:58210"/>
    </ligand>
</feature>
<dbReference type="InterPro" id="IPR013785">
    <property type="entry name" value="Aldolase_TIM"/>
</dbReference>
<feature type="binding site" evidence="9">
    <location>
        <position position="217"/>
    </location>
    <ligand>
        <name>FMN</name>
        <dbReference type="ChEBI" id="CHEBI:58210"/>
    </ligand>
</feature>
<dbReference type="HAMAP" id="MF_00224">
    <property type="entry name" value="DHO_dh_type1"/>
    <property type="match status" value="1"/>
</dbReference>
<feature type="binding site" evidence="9">
    <location>
        <begin position="265"/>
        <end position="266"/>
    </location>
    <ligand>
        <name>FMN</name>
        <dbReference type="ChEBI" id="CHEBI:58210"/>
    </ligand>
</feature>
<dbReference type="InterPro" id="IPR033888">
    <property type="entry name" value="DHOD_1B"/>
</dbReference>
<feature type="binding site" evidence="9">
    <location>
        <begin position="67"/>
        <end position="71"/>
    </location>
    <ligand>
        <name>substrate</name>
    </ligand>
</feature>
<comment type="similarity">
    <text evidence="3 9">Belongs to the dihydroorotate dehydrogenase family. Type 1 subfamily.</text>
</comment>
<keyword evidence="4 9" id="KW-0963">Cytoplasm</keyword>
<feature type="binding site" evidence="9">
    <location>
        <position position="124"/>
    </location>
    <ligand>
        <name>FMN</name>
        <dbReference type="ChEBI" id="CHEBI:58210"/>
    </ligand>
</feature>
<dbReference type="PROSITE" id="PS00911">
    <property type="entry name" value="DHODEHASE_1"/>
    <property type="match status" value="1"/>
</dbReference>
<sequence length="303" mass="32826">MSLKIKLFNKRLKNPLFLPSGIINEIAGHKMAIDAGAGSVVLKSITINPREGNPIPRVAKYEYGIINSVGLRNPGLKEGKKQIKDFIKKTKTPVIISVFATTVKDFRKLVSETSELKPYAIEINLSCPNVEGEFGQMISNKSDSSQEVIEGVKKEAGKIPLIAKLTPNVDPISEVAKACEAAGADAIAAINTIAPSMIIDIKKRKPIIGMKKGGLSGPGIKPVAIAKIYEIYEVVKIPIIGMGGVEKWQDVVEMMMAGATLVGVGSAVYLRGYKIYQEILTGLEEFMKKEKINDIKKLIGIAH</sequence>
<evidence type="ECO:0000313" key="12">
    <source>
        <dbReference type="Proteomes" id="UP000229497"/>
    </source>
</evidence>
<evidence type="ECO:0000256" key="6">
    <source>
        <dbReference type="ARBA" id="ARBA00022643"/>
    </source>
</evidence>
<organism evidence="11 12">
    <name type="scientific">Candidatus Roizmanbacteria bacterium CG11_big_fil_rev_8_21_14_0_20_37_16</name>
    <dbReference type="NCBI Taxonomy" id="1974857"/>
    <lineage>
        <taxon>Bacteria</taxon>
        <taxon>Candidatus Roizmaniibacteriota</taxon>
    </lineage>
</organism>
<evidence type="ECO:0000256" key="9">
    <source>
        <dbReference type="HAMAP-Rule" id="MF_00224"/>
    </source>
</evidence>
<comment type="function">
    <text evidence="9">Catalyzes the conversion of dihydroorotate to orotate.</text>
</comment>
<evidence type="ECO:0000256" key="5">
    <source>
        <dbReference type="ARBA" id="ARBA00022630"/>
    </source>
</evidence>
<dbReference type="CDD" id="cd04740">
    <property type="entry name" value="DHOD_1B_like"/>
    <property type="match status" value="1"/>
</dbReference>
<dbReference type="NCBIfam" id="TIGR01037">
    <property type="entry name" value="pyrD_sub1_fam"/>
    <property type="match status" value="1"/>
</dbReference>
<dbReference type="InterPro" id="IPR001295">
    <property type="entry name" value="Dihydroorotate_DH_CS"/>
</dbReference>
<dbReference type="FunFam" id="3.20.20.70:FF:000027">
    <property type="entry name" value="Dihydropyrimidine dehydrogenase [NADP(+)]"/>
    <property type="match status" value="1"/>
</dbReference>
<evidence type="ECO:0000256" key="8">
    <source>
        <dbReference type="ARBA" id="ARBA00023002"/>
    </source>
</evidence>